<dbReference type="Proteomes" id="UP001378956">
    <property type="component" value="Unassembled WGS sequence"/>
</dbReference>
<evidence type="ECO:0000313" key="2">
    <source>
        <dbReference type="Proteomes" id="UP001378956"/>
    </source>
</evidence>
<organism evidence="1 2">
    <name type="scientific">Pedobacter panaciterrae</name>
    <dbReference type="NCBI Taxonomy" id="363849"/>
    <lineage>
        <taxon>Bacteria</taxon>
        <taxon>Pseudomonadati</taxon>
        <taxon>Bacteroidota</taxon>
        <taxon>Sphingobacteriia</taxon>
        <taxon>Sphingobacteriales</taxon>
        <taxon>Sphingobacteriaceae</taxon>
        <taxon>Pedobacter</taxon>
    </lineage>
</organism>
<dbReference type="EMBL" id="JBBEUB010000008">
    <property type="protein sequence ID" value="MEJ2904890.1"/>
    <property type="molecule type" value="Genomic_DNA"/>
</dbReference>
<keyword evidence="2" id="KW-1185">Reference proteome</keyword>
<gene>
    <name evidence="1" type="ORF">WAE58_20765</name>
</gene>
<name>A0ABU8NRL1_9SPHI</name>
<evidence type="ECO:0000313" key="1">
    <source>
        <dbReference type="EMBL" id="MEJ2904890.1"/>
    </source>
</evidence>
<proteinExistence type="predicted"/>
<sequence length="42" mass="4677">MVKFIHLGHGAKKFAIDTSLRHSYAIALPIGVLGMFCELSFR</sequence>
<comment type="caution">
    <text evidence="1">The sequence shown here is derived from an EMBL/GenBank/DDBJ whole genome shotgun (WGS) entry which is preliminary data.</text>
</comment>
<accession>A0ABU8NRL1</accession>
<reference evidence="1 2" key="1">
    <citation type="submission" date="2024-03" db="EMBL/GenBank/DDBJ databases">
        <title>Sequence of Lycoming College Course Isolates.</title>
        <authorList>
            <person name="Plotts O."/>
            <person name="Newman J."/>
        </authorList>
    </citation>
    <scope>NUCLEOTIDE SEQUENCE [LARGE SCALE GENOMIC DNA]</scope>
    <source>
        <strain evidence="1 2">CJB-3</strain>
    </source>
</reference>
<protein>
    <submittedName>
        <fullName evidence="1">Uncharacterized protein</fullName>
    </submittedName>
</protein>